<dbReference type="GO" id="GO:0140662">
    <property type="term" value="F:ATP-dependent protein folding chaperone"/>
    <property type="evidence" value="ECO:0007669"/>
    <property type="project" value="InterPro"/>
</dbReference>
<feature type="region of interest" description="Disordered" evidence="4">
    <location>
        <begin position="424"/>
        <end position="448"/>
    </location>
</feature>
<feature type="compositionally biased region" description="Low complexity" evidence="4">
    <location>
        <begin position="477"/>
        <end position="500"/>
    </location>
</feature>
<gene>
    <name evidence="5" type="ORF">C731_2739</name>
</gene>
<dbReference type="Proteomes" id="UP000006265">
    <property type="component" value="Unassembled WGS sequence"/>
</dbReference>
<accession>K5BB23</accession>
<feature type="region of interest" description="Disordered" evidence="4">
    <location>
        <begin position="477"/>
        <end position="611"/>
    </location>
</feature>
<keyword evidence="1" id="KW-0547">Nucleotide-binding</keyword>
<evidence type="ECO:0000256" key="2">
    <source>
        <dbReference type="ARBA" id="ARBA00022840"/>
    </source>
</evidence>
<dbReference type="PANTHER" id="PTHR42749">
    <property type="entry name" value="CELL SHAPE-DETERMINING PROTEIN MREB"/>
    <property type="match status" value="1"/>
</dbReference>
<feature type="compositionally biased region" description="Pro residues" evidence="4">
    <location>
        <begin position="535"/>
        <end position="556"/>
    </location>
</feature>
<dbReference type="PATRIC" id="fig|1122247.3.peg.2630"/>
<dbReference type="EMBL" id="AMRA01000075">
    <property type="protein sequence ID" value="EKF23240.1"/>
    <property type="molecule type" value="Genomic_DNA"/>
</dbReference>
<keyword evidence="3" id="KW-0143">Chaperone</keyword>
<comment type="caution">
    <text evidence="5">The sequence shown here is derived from an EMBL/GenBank/DDBJ whole genome shotgun (WGS) entry which is preliminary data.</text>
</comment>
<dbReference type="RefSeq" id="WP_005628402.1">
    <property type="nucleotide sequence ID" value="NZ_AMRA01000075.1"/>
</dbReference>
<dbReference type="OrthoDB" id="5173286at2"/>
<organism evidence="5 6">
    <name type="scientific">Mycolicibacterium hassiacum (strain DSM 44199 / CIP 105218 / JCM 12690 / 3849)</name>
    <name type="common">Mycobacterium hassiacum</name>
    <dbReference type="NCBI Taxonomy" id="1122247"/>
    <lineage>
        <taxon>Bacteria</taxon>
        <taxon>Bacillati</taxon>
        <taxon>Actinomycetota</taxon>
        <taxon>Actinomycetes</taxon>
        <taxon>Mycobacteriales</taxon>
        <taxon>Mycobacteriaceae</taxon>
        <taxon>Mycolicibacterium</taxon>
    </lineage>
</organism>
<reference evidence="5 6" key="1">
    <citation type="journal article" date="2012" name="J. Bacteriol.">
        <title>Genome sequence of Mycobacterium hassiacum DSM 44199, a rare source of heat-stable mycobacterial proteins.</title>
        <authorList>
            <person name="Tiago I."/>
            <person name="Maranha A."/>
            <person name="Mendes V."/>
            <person name="Alarico S."/>
            <person name="Moynihan P.J."/>
            <person name="Clarke A.J."/>
            <person name="Macedo-Ribeiro S."/>
            <person name="Pereira P.J."/>
            <person name="Empadinhas N."/>
        </authorList>
    </citation>
    <scope>NUCLEOTIDE SEQUENCE [LARGE SCALE GENOMIC DNA]</scope>
    <source>
        <strain evidence="6">DSM 44199 / CIP 105218 / JCM 12690 / 3849</strain>
    </source>
</reference>
<evidence type="ECO:0000256" key="3">
    <source>
        <dbReference type="ARBA" id="ARBA00023186"/>
    </source>
</evidence>
<evidence type="ECO:0000313" key="6">
    <source>
        <dbReference type="Proteomes" id="UP000006265"/>
    </source>
</evidence>
<protein>
    <submittedName>
        <fullName evidence="5">Hsp70 family protein</fullName>
    </submittedName>
</protein>
<dbReference type="Gene3D" id="3.30.420.40">
    <property type="match status" value="2"/>
</dbReference>
<evidence type="ECO:0000256" key="4">
    <source>
        <dbReference type="SAM" id="MobiDB-lite"/>
    </source>
</evidence>
<feature type="compositionally biased region" description="Pro residues" evidence="4">
    <location>
        <begin position="572"/>
        <end position="604"/>
    </location>
</feature>
<dbReference type="InterPro" id="IPR013126">
    <property type="entry name" value="Hsp_70_fam"/>
</dbReference>
<dbReference type="CDD" id="cd10170">
    <property type="entry name" value="ASKHA_NBD_HSP70"/>
    <property type="match status" value="1"/>
</dbReference>
<name>K5BB23_MYCHD</name>
<keyword evidence="6" id="KW-1185">Reference proteome</keyword>
<feature type="compositionally biased region" description="Low complexity" evidence="4">
    <location>
        <begin position="507"/>
        <end position="534"/>
    </location>
</feature>
<dbReference type="AlphaFoldDB" id="K5BB23"/>
<dbReference type="GO" id="GO:0005524">
    <property type="term" value="F:ATP binding"/>
    <property type="evidence" value="ECO:0007669"/>
    <property type="project" value="UniProtKB-KW"/>
</dbReference>
<dbReference type="eggNOG" id="COG0443">
    <property type="taxonomic scope" value="Bacteria"/>
</dbReference>
<sequence length="611" mass="62767">MADGVGLSIGTSRLTAVVVGRSALRRSPVLTRYPHRPAEVGVPGENPNLTEQGLVITDFVDRVGDPVGIVAADGSTHHADAVLADALRAMLYGLGNGRPPAGPVGVSHPAHWRRPAVDALRNALARVGEFAGPPPVSVQSDAVAALTALQDDPGLPGSGIVALCDFGGTGTNVTLADAGAGFTPLGPTQRHTDLCGDLLDQALLTHVIEGLAAAGTVDLSSTSAIGSLSRLRAECRAAKERLSTATVTTLTVEVPGHRSEVRLTRNELDDRLRGPLDDFAVVLQQEMERYGVRQFAAVATVGGGARIPLVTTTLSEKFRAPVITSAFPELSAAIGAGLIAARGPADVGATMAVPAAGIAAGAAGLAEAAGPGDATMKAPEVTPDETAQSSTFRALAWSEADDVPDVAPADSYAYAGPYEVGAPADVRPDIRFDRDDYDALPPPPTPWYRRPEVLVGAGALVVLAAVGATLLLLRGGGDATTPEPTPATTSAAPEQPAQAPAPEPEQRAPVTQAPRTVTQVVPPPQTRTATRQPAPAGPPPEQPLPPSEEAPPPATQEPPAEEPPSQTQTPTWTPPTWTPPTWTPPKPPYSTVPGLPWVPAPPGLPGQQSQP</sequence>
<dbReference type="PANTHER" id="PTHR42749:SF1">
    <property type="entry name" value="CELL SHAPE-DETERMINING PROTEIN MREB"/>
    <property type="match status" value="1"/>
</dbReference>
<proteinExistence type="predicted"/>
<evidence type="ECO:0000256" key="1">
    <source>
        <dbReference type="ARBA" id="ARBA00022741"/>
    </source>
</evidence>
<dbReference type="Gene3D" id="3.90.640.10">
    <property type="entry name" value="Actin, Chain A, domain 4"/>
    <property type="match status" value="1"/>
</dbReference>
<dbReference type="SUPFAM" id="SSF53067">
    <property type="entry name" value="Actin-like ATPase domain"/>
    <property type="match status" value="1"/>
</dbReference>
<evidence type="ECO:0000313" key="5">
    <source>
        <dbReference type="EMBL" id="EKF23240.1"/>
    </source>
</evidence>
<dbReference type="Pfam" id="PF00012">
    <property type="entry name" value="HSP70"/>
    <property type="match status" value="1"/>
</dbReference>
<dbReference type="STRING" id="1122247.GCA_000379865_02558"/>
<dbReference type="PRINTS" id="PR01217">
    <property type="entry name" value="PRICHEXTENSN"/>
</dbReference>
<keyword evidence="2" id="KW-0067">ATP-binding</keyword>
<dbReference type="InterPro" id="IPR043129">
    <property type="entry name" value="ATPase_NBD"/>
</dbReference>